<protein>
    <submittedName>
        <fullName evidence="1">Uncharacterized protein</fullName>
    </submittedName>
</protein>
<gene>
    <name evidence="1" type="ORF">H9Q79_12460</name>
</gene>
<evidence type="ECO:0000313" key="2">
    <source>
        <dbReference type="Proteomes" id="UP000515860"/>
    </source>
</evidence>
<evidence type="ECO:0000313" key="1">
    <source>
        <dbReference type="EMBL" id="QNM07726.1"/>
    </source>
</evidence>
<proteinExistence type="predicted"/>
<dbReference type="AlphaFoldDB" id="A0A7G9GA94"/>
<accession>A0A7G9GA94</accession>
<organism evidence="1 2">
    <name type="scientific">Wansuia hejianensis</name>
    <dbReference type="NCBI Taxonomy" id="2763667"/>
    <lineage>
        <taxon>Bacteria</taxon>
        <taxon>Bacillati</taxon>
        <taxon>Bacillota</taxon>
        <taxon>Clostridia</taxon>
        <taxon>Lachnospirales</taxon>
        <taxon>Lachnospiraceae</taxon>
        <taxon>Wansuia</taxon>
    </lineage>
</organism>
<dbReference type="RefSeq" id="WP_118643518.1">
    <property type="nucleotide sequence ID" value="NZ_CP060635.1"/>
</dbReference>
<dbReference type="Proteomes" id="UP000515860">
    <property type="component" value="Chromosome"/>
</dbReference>
<name>A0A7G9GA94_9FIRM</name>
<dbReference type="KEGG" id="whj:H9Q79_12460"/>
<reference evidence="1 2" key="1">
    <citation type="submission" date="2020-08" db="EMBL/GenBank/DDBJ databases">
        <authorList>
            <person name="Liu C."/>
            <person name="Sun Q."/>
        </authorList>
    </citation>
    <scope>NUCLEOTIDE SEQUENCE [LARGE SCALE GENOMIC DNA]</scope>
    <source>
        <strain evidence="1 2">NSJ-29</strain>
    </source>
</reference>
<sequence length="77" mass="8690">MQRIRLHIRPLLHNDVKQIHLSADVGKFEAELPDGKGYPVKNRNIKAYEQSCGKMGIGIYANGIRVIRKIILPNVAI</sequence>
<keyword evidence="2" id="KW-1185">Reference proteome</keyword>
<dbReference type="EMBL" id="CP060635">
    <property type="protein sequence ID" value="QNM07726.1"/>
    <property type="molecule type" value="Genomic_DNA"/>
</dbReference>